<dbReference type="Gene3D" id="1.10.10.10">
    <property type="entry name" value="Winged helix-like DNA-binding domain superfamily/Winged helix DNA-binding domain"/>
    <property type="match status" value="1"/>
</dbReference>
<dbReference type="Proteomes" id="UP001193920">
    <property type="component" value="Unassembled WGS sequence"/>
</dbReference>
<reference evidence="5" key="2">
    <citation type="journal article" date="2024" name="Toxins">
        <title>Genome Sequence Analysis of Native Xenorhabdus Strains Isolated from Entomopathogenic Nematodes in Argentina.</title>
        <authorList>
            <person name="Palma L."/>
            <person name="Frizzo L."/>
            <person name="Kaiser S."/>
            <person name="Berry C."/>
            <person name="Caballero P."/>
            <person name="Bode H.B."/>
            <person name="Del Valle E.E."/>
        </authorList>
    </citation>
    <scope>NUCLEOTIDE SEQUENCE</scope>
    <source>
        <strain evidence="5">M</strain>
    </source>
</reference>
<keyword evidence="3" id="KW-0804">Transcription</keyword>
<dbReference type="GO" id="GO:0003677">
    <property type="term" value="F:DNA binding"/>
    <property type="evidence" value="ECO:0007669"/>
    <property type="project" value="UniProtKB-KW"/>
</dbReference>
<sequence>MTSTTRQRELLAAINHLMHLRSGARQGYDEKKLHKHGLGGYSLSELHVIQHIGVSGLLNVTAISQRMQMTRGAISKICAKLLLRSVLEKSKMSGNQKETHFSLSIEGKKVFSEHEKLHKLAEEKWMKVLANYSEEELMVIKRFITDVSGAVEHSR</sequence>
<dbReference type="GO" id="GO:0003700">
    <property type="term" value="F:DNA-binding transcription factor activity"/>
    <property type="evidence" value="ECO:0007669"/>
    <property type="project" value="InterPro"/>
</dbReference>
<dbReference type="SUPFAM" id="SSF46785">
    <property type="entry name" value="Winged helix' DNA-binding domain"/>
    <property type="match status" value="1"/>
</dbReference>
<dbReference type="EMBL" id="JACXBF010000060">
    <property type="protein sequence ID" value="MBD2799313.1"/>
    <property type="molecule type" value="Genomic_DNA"/>
</dbReference>
<dbReference type="AlphaFoldDB" id="A0AAW3YMP6"/>
<dbReference type="SMART" id="SM00347">
    <property type="entry name" value="HTH_MARR"/>
    <property type="match status" value="1"/>
</dbReference>
<evidence type="ECO:0000256" key="2">
    <source>
        <dbReference type="ARBA" id="ARBA00023125"/>
    </source>
</evidence>
<proteinExistence type="predicted"/>
<dbReference type="PANTHER" id="PTHR35790">
    <property type="entry name" value="HTH-TYPE TRANSCRIPTIONAL REGULATOR PCHR"/>
    <property type="match status" value="1"/>
</dbReference>
<keyword evidence="1" id="KW-0805">Transcription regulation</keyword>
<dbReference type="PANTHER" id="PTHR35790:SF4">
    <property type="entry name" value="HTH-TYPE TRANSCRIPTIONAL REGULATOR PCHR"/>
    <property type="match status" value="1"/>
</dbReference>
<evidence type="ECO:0000313" key="5">
    <source>
        <dbReference type="EMBL" id="MBD2799313.1"/>
    </source>
</evidence>
<keyword evidence="2" id="KW-0238">DNA-binding</keyword>
<evidence type="ECO:0000259" key="4">
    <source>
        <dbReference type="SMART" id="SM00347"/>
    </source>
</evidence>
<comment type="caution">
    <text evidence="5">The sequence shown here is derived from an EMBL/GenBank/DDBJ whole genome shotgun (WGS) entry which is preliminary data.</text>
</comment>
<dbReference type="InterPro" id="IPR036390">
    <property type="entry name" value="WH_DNA-bd_sf"/>
</dbReference>
<protein>
    <submittedName>
        <fullName evidence="5">MarR family transcriptional regulator</fullName>
    </submittedName>
</protein>
<dbReference type="InterPro" id="IPR000835">
    <property type="entry name" value="HTH_MarR-typ"/>
</dbReference>
<feature type="domain" description="HTH marR-type" evidence="4">
    <location>
        <begin position="34"/>
        <end position="137"/>
    </location>
</feature>
<gene>
    <name evidence="5" type="ORF">ID854_02255</name>
</gene>
<organism evidence="5">
    <name type="scientific">Xenorhabdus szentirmaii</name>
    <dbReference type="NCBI Taxonomy" id="290112"/>
    <lineage>
        <taxon>Bacteria</taxon>
        <taxon>Pseudomonadati</taxon>
        <taxon>Pseudomonadota</taxon>
        <taxon>Gammaproteobacteria</taxon>
        <taxon>Enterobacterales</taxon>
        <taxon>Morganellaceae</taxon>
        <taxon>Xenorhabdus</taxon>
    </lineage>
</organism>
<dbReference type="InterPro" id="IPR052067">
    <property type="entry name" value="Metal_resp_HTH_trans_reg"/>
</dbReference>
<dbReference type="InterPro" id="IPR036388">
    <property type="entry name" value="WH-like_DNA-bd_sf"/>
</dbReference>
<dbReference type="RefSeq" id="WP_323868319.1">
    <property type="nucleotide sequence ID" value="NZ_JACXBF010000060.1"/>
</dbReference>
<accession>A0AAW3YMP6</accession>
<reference evidence="5" key="1">
    <citation type="submission" date="2020-09" db="EMBL/GenBank/DDBJ databases">
        <authorList>
            <person name="Palma L."/>
            <person name="Caballero P."/>
            <person name="Berry C."/>
            <person name="Del Valle E."/>
        </authorList>
    </citation>
    <scope>NUCLEOTIDE SEQUENCE</scope>
    <source>
        <strain evidence="5">M</strain>
    </source>
</reference>
<evidence type="ECO:0000256" key="3">
    <source>
        <dbReference type="ARBA" id="ARBA00023163"/>
    </source>
</evidence>
<name>A0AAW3YMP6_9GAMM</name>
<evidence type="ECO:0000256" key="1">
    <source>
        <dbReference type="ARBA" id="ARBA00023015"/>
    </source>
</evidence>